<feature type="region of interest" description="Disordered" evidence="1">
    <location>
        <begin position="1"/>
        <end position="46"/>
    </location>
</feature>
<dbReference type="PANTHER" id="PTHR13526">
    <property type="entry name" value="TRANSCRIPTION FACTOR SPT20 HOMOLOG"/>
    <property type="match status" value="1"/>
</dbReference>
<feature type="domain" description="PHL" evidence="3">
    <location>
        <begin position="626"/>
        <end position="776"/>
    </location>
</feature>
<accession>A0A7N2QWZ1</accession>
<dbReference type="Pfam" id="PF12090">
    <property type="entry name" value="Spt20_SEP"/>
    <property type="match status" value="1"/>
</dbReference>
<dbReference type="GeneID" id="115974748"/>
<evidence type="ECO:0000256" key="1">
    <source>
        <dbReference type="SAM" id="MobiDB-lite"/>
    </source>
</evidence>
<dbReference type="InterPro" id="IPR021950">
    <property type="entry name" value="Spt20"/>
</dbReference>
<dbReference type="OrthoDB" id="1932706at2759"/>
<dbReference type="Proteomes" id="UP000594261">
    <property type="component" value="Chromosome 1"/>
</dbReference>
<evidence type="ECO:0000313" key="4">
    <source>
        <dbReference type="EnsemblPlants" id="QL01p003145:mrna"/>
    </source>
</evidence>
<sequence>MGVSFKVSKTGRRYRPKQIQTENNDNDNDRDNASVTESHEHSVNEGISNISGIGAKVVEHSNVLSNSAPDTVSDDLEVSFSLNLFPNGFSIGKATELFNDEPKQRHPYDRASETLFSAIEYGRLPGDLFDDIPCKYVNGALLCEIRDYRNLLTQKGGTAASMENSPIVHKVLLRMCMEQVVKDISLISEDSWTYEDLLKIESRILKSLQPDLHLNPKPLQDRYYGEPLIKKLNLGIAWSWKRRKVSDTIATDTTFSNPYHAAQISGSSAVQNSSSQSGIANQDREVTCSQRKILNSNLNPQERNVVVETTSQSNPSTASNRLTDGCNKSGLMALTTSNIVSIPKQHFSNRRSDLTKSLLMAPGENARCETRALQEHILKKPKQEPVEFCQKQLPGNQPESILTPELQWKNDLLHQKNVAEKLRGENFQEESNSLLTNSGIQRLLAGMPTFSVKQEPVETSFWGSDVRKITDNFVMDRRISQYILQQSQQQQPSPHLRANVQALPNYSLCNQVAQVNESLRNESATHKRKALQNPRATTVLRSATISSQHNDYLAKKASVPPKQKTKIFQSTGLNIKVVDSSASMRNSNAANGSNLPVGNVPLLKPSQTEVNPVLERFLKIEGVTRRYELNNMKRKLNQFLQRNSVLCTTSPIASQFLCSEGNRKSKDAAIDEVPMSMDRRPNVCKTRTMKFVRQCHVYQGNEIHMVESKDQITLVISEKLREGILEASLRYGNEEEINSFVIPLAFSSTPSADLFASQFTSLMGDEGYHIALNRVEPIFLDTDVDSSSPQSIVIANATPATGTVGLPSPTLISGISSSMLNPMPSSFSASNAMPLLSPDVFSRYHLLSPGNIFSNLPAADMAMLRTAEGQGRTLFSGVPSHRITSGMTMDTLNLPCMASNLNNQRQMHLQLPEQLHMLQQLEEMKSLLQPPAVASLAGNAGVPFTMQEYDLQPQMSPQQLSPSLELIWKFVTELGTLDTLI</sequence>
<gene>
    <name evidence="4" type="primary">LOC115974748</name>
</gene>
<evidence type="ECO:0000259" key="2">
    <source>
        <dbReference type="Pfam" id="PF12090"/>
    </source>
</evidence>
<dbReference type="GO" id="GO:0000124">
    <property type="term" value="C:SAGA complex"/>
    <property type="evidence" value="ECO:0007669"/>
    <property type="project" value="InterPro"/>
</dbReference>
<dbReference type="GO" id="GO:0003712">
    <property type="term" value="F:transcription coregulator activity"/>
    <property type="evidence" value="ECO:0007669"/>
    <property type="project" value="InterPro"/>
</dbReference>
<evidence type="ECO:0000259" key="3">
    <source>
        <dbReference type="Pfam" id="PF20474"/>
    </source>
</evidence>
<dbReference type="PANTHER" id="PTHR13526:SF23">
    <property type="entry name" value="PROTEIN PHYTOCHROME-DEPENDENT LATE-FLOWERING-LIKE"/>
    <property type="match status" value="1"/>
</dbReference>
<dbReference type="KEGG" id="qlo:115974748"/>
<dbReference type="EMBL" id="LRBV02000001">
    <property type="status" value="NOT_ANNOTATED_CDS"/>
    <property type="molecule type" value="Genomic_DNA"/>
</dbReference>
<dbReference type="Pfam" id="PF20474">
    <property type="entry name" value="PHL"/>
    <property type="match status" value="1"/>
</dbReference>
<feature type="compositionally biased region" description="Basic and acidic residues" evidence="1">
    <location>
        <begin position="27"/>
        <end position="43"/>
    </location>
</feature>
<reference evidence="4 5" key="1">
    <citation type="journal article" date="2016" name="G3 (Bethesda)">
        <title>First Draft Assembly and Annotation of the Genome of a California Endemic Oak Quercus lobata Nee (Fagaceae).</title>
        <authorList>
            <person name="Sork V.L."/>
            <person name="Fitz-Gibbon S.T."/>
            <person name="Puiu D."/>
            <person name="Crepeau M."/>
            <person name="Gugger P.F."/>
            <person name="Sherman R."/>
            <person name="Stevens K."/>
            <person name="Langley C.H."/>
            <person name="Pellegrini M."/>
            <person name="Salzberg S.L."/>
        </authorList>
    </citation>
    <scope>NUCLEOTIDE SEQUENCE [LARGE SCALE GENOMIC DNA]</scope>
    <source>
        <strain evidence="4 5">cv. SW786</strain>
    </source>
</reference>
<dbReference type="OMA" id="WSWKKRK"/>
<proteinExistence type="predicted"/>
<keyword evidence="5" id="KW-1185">Reference proteome</keyword>
<dbReference type="AlphaFoldDB" id="A0A7N2QWZ1"/>
<dbReference type="RefSeq" id="XP_030951115.1">
    <property type="nucleotide sequence ID" value="XM_031095255.1"/>
</dbReference>
<dbReference type="InterPro" id="IPR046468">
    <property type="entry name" value="Spt20-like_SEP"/>
</dbReference>
<dbReference type="GO" id="GO:0006357">
    <property type="term" value="P:regulation of transcription by RNA polymerase II"/>
    <property type="evidence" value="ECO:0007669"/>
    <property type="project" value="TreeGrafter"/>
</dbReference>
<feature type="domain" description="Spt20-like SEP" evidence="2">
    <location>
        <begin position="77"/>
        <end position="221"/>
    </location>
</feature>
<dbReference type="InterPro" id="IPR046467">
    <property type="entry name" value="PHL_dom"/>
</dbReference>
<organism evidence="4 5">
    <name type="scientific">Quercus lobata</name>
    <name type="common">Valley oak</name>
    <dbReference type="NCBI Taxonomy" id="97700"/>
    <lineage>
        <taxon>Eukaryota</taxon>
        <taxon>Viridiplantae</taxon>
        <taxon>Streptophyta</taxon>
        <taxon>Embryophyta</taxon>
        <taxon>Tracheophyta</taxon>
        <taxon>Spermatophyta</taxon>
        <taxon>Magnoliopsida</taxon>
        <taxon>eudicotyledons</taxon>
        <taxon>Gunneridae</taxon>
        <taxon>Pentapetalae</taxon>
        <taxon>rosids</taxon>
        <taxon>fabids</taxon>
        <taxon>Fagales</taxon>
        <taxon>Fagaceae</taxon>
        <taxon>Quercus</taxon>
    </lineage>
</organism>
<dbReference type="InParanoid" id="A0A7N2QWZ1"/>
<protein>
    <submittedName>
        <fullName evidence="4">Uncharacterized protein</fullName>
    </submittedName>
</protein>
<dbReference type="EnsemblPlants" id="QL01p003145:mrna">
    <property type="protein sequence ID" value="QL01p003145:mrna"/>
    <property type="gene ID" value="QL01p003145"/>
</dbReference>
<reference evidence="4" key="2">
    <citation type="submission" date="2021-01" db="UniProtKB">
        <authorList>
            <consortium name="EnsemblPlants"/>
        </authorList>
    </citation>
    <scope>IDENTIFICATION</scope>
</reference>
<dbReference type="Gramene" id="QL01p003145:mrna">
    <property type="protein sequence ID" value="QL01p003145:mrna"/>
    <property type="gene ID" value="QL01p003145"/>
</dbReference>
<evidence type="ECO:0000313" key="5">
    <source>
        <dbReference type="Proteomes" id="UP000594261"/>
    </source>
</evidence>
<name>A0A7N2QWZ1_QUELO</name>